<dbReference type="Gene3D" id="3.50.50.60">
    <property type="entry name" value="FAD/NAD(P)-binding domain"/>
    <property type="match status" value="1"/>
</dbReference>
<sequence length="419" mass="45390">MPMEQPGFEAIIVGGGIAGSTAALLLARAGINTLLLERGNQAGSKNVSGGRLYTHALAQVIPDFAATAPLERPITQEKLSLVNGDSAVTVDYRHSLPCSYSLLRARFDPWLMAQAEAAGAQCLTGVLADQLIVHQGRVVGVMAAGEALYANTVILAEGANTLLSEHAGLQAKPPTSTMAIGVKEVLALPGERLEERFALEDNAGCAWLFAGFPTQGKVGGGFLYTNRDSLSLGVVCNLSNLVDSEIALPQMLQQFKQHPTVRPLLKHTELQEYSAHLIPEGGVESMPPLYGPGYLLIGDAARLCINAGHTVRGMDLAMLSAQAAAETLIAGQALRHYPLRLQQSTMWALLQQYRRLPEMMLHSPHWFNRYPQLAADMLQELFEVNGDAPTPLRNLLWRHARRIGLRQLLKDTVNGMRSL</sequence>
<comment type="similarity">
    <text evidence="2 6">Belongs to the ETF-QO/FixC family.</text>
</comment>
<name>A0A542CX75_SERFO</name>
<evidence type="ECO:0000313" key="10">
    <source>
        <dbReference type="EMBL" id="TVZ69916.1"/>
    </source>
</evidence>
<evidence type="ECO:0000259" key="8">
    <source>
        <dbReference type="Pfam" id="PF21162"/>
    </source>
</evidence>
<feature type="domain" description="FixC-like C-terminal" evidence="9">
    <location>
        <begin position="356"/>
        <end position="418"/>
    </location>
</feature>
<dbReference type="PANTHER" id="PTHR43624">
    <property type="entry name" value="ELECTRON TRANSFER FLAVOPROTEIN-QUINONE OXIDOREDUCTASE YDIS-RELATED"/>
    <property type="match status" value="1"/>
</dbReference>
<comment type="caution">
    <text evidence="10">The sequence shown here is derived from an EMBL/GenBank/DDBJ whole genome shotgun (WGS) entry which is preliminary data.</text>
</comment>
<organism evidence="10">
    <name type="scientific">Serratia fonticola</name>
    <dbReference type="NCBI Taxonomy" id="47917"/>
    <lineage>
        <taxon>Bacteria</taxon>
        <taxon>Pseudomonadati</taxon>
        <taxon>Pseudomonadota</taxon>
        <taxon>Gammaproteobacteria</taxon>
        <taxon>Enterobacterales</taxon>
        <taxon>Yersiniaceae</taxon>
        <taxon>Serratia</taxon>
    </lineage>
</organism>
<evidence type="ECO:0000256" key="1">
    <source>
        <dbReference type="ARBA" id="ARBA00001974"/>
    </source>
</evidence>
<comment type="cofactor">
    <cofactor evidence="1 6">
        <name>FAD</name>
        <dbReference type="ChEBI" id="CHEBI:57692"/>
    </cofactor>
</comment>
<gene>
    <name evidence="10" type="ORF">FHU10_2460</name>
</gene>
<feature type="domain" description="FAD dependent oxidoreductase" evidence="7">
    <location>
        <begin position="10"/>
        <end position="56"/>
    </location>
</feature>
<dbReference type="Pfam" id="PF01266">
    <property type="entry name" value="DAO"/>
    <property type="match status" value="1"/>
</dbReference>
<feature type="domain" description="ETF-QO/FixC ubiquinone-binding" evidence="8">
    <location>
        <begin position="179"/>
        <end position="277"/>
    </location>
</feature>
<keyword evidence="5 6" id="KW-0560">Oxidoreductase</keyword>
<evidence type="ECO:0000259" key="7">
    <source>
        <dbReference type="Pfam" id="PF01266"/>
    </source>
</evidence>
<keyword evidence="4 6" id="KW-0274">FAD</keyword>
<dbReference type="AlphaFoldDB" id="A0A542CX75"/>
<dbReference type="SUPFAM" id="SSF54373">
    <property type="entry name" value="FAD-linked reductases, C-terminal domain"/>
    <property type="match status" value="1"/>
</dbReference>
<evidence type="ECO:0000256" key="4">
    <source>
        <dbReference type="ARBA" id="ARBA00022827"/>
    </source>
</evidence>
<dbReference type="GO" id="GO:0071949">
    <property type="term" value="F:FAD binding"/>
    <property type="evidence" value="ECO:0007669"/>
    <property type="project" value="UniProtKB-UniRule"/>
</dbReference>
<evidence type="ECO:0000256" key="2">
    <source>
        <dbReference type="ARBA" id="ARBA00006796"/>
    </source>
</evidence>
<dbReference type="InterPro" id="IPR039651">
    <property type="entry name" value="FixC-like"/>
</dbReference>
<dbReference type="PRINTS" id="PR00469">
    <property type="entry name" value="PNDRDTASEII"/>
</dbReference>
<evidence type="ECO:0000256" key="3">
    <source>
        <dbReference type="ARBA" id="ARBA00022630"/>
    </source>
</evidence>
<dbReference type="EMBL" id="VISQ01000001">
    <property type="protein sequence ID" value="TVZ69916.1"/>
    <property type="molecule type" value="Genomic_DNA"/>
</dbReference>
<comment type="function">
    <text evidence="6">Part of an electron transfer system.</text>
</comment>
<evidence type="ECO:0000256" key="6">
    <source>
        <dbReference type="RuleBase" id="RU366069"/>
    </source>
</evidence>
<evidence type="ECO:0000256" key="5">
    <source>
        <dbReference type="ARBA" id="ARBA00023002"/>
    </source>
</evidence>
<reference evidence="10" key="1">
    <citation type="submission" date="2019-06" db="EMBL/GenBank/DDBJ databases">
        <authorList>
            <person name="Deangelis K."/>
            <person name="Huntemann M."/>
            <person name="Clum A."/>
            <person name="Pillay M."/>
            <person name="Palaniappan K."/>
            <person name="Varghese N."/>
            <person name="Mikhailova N."/>
            <person name="Stamatis D."/>
            <person name="Reddy T."/>
            <person name="Daum C."/>
            <person name="Shapiro N."/>
            <person name="Ivanova N."/>
            <person name="Kyrpides N."/>
            <person name="Woyke T."/>
        </authorList>
    </citation>
    <scope>NUCLEOTIDE SEQUENCE [LARGE SCALE GENOMIC DNA]</scope>
    <source>
        <strain evidence="10">128R</strain>
    </source>
</reference>
<dbReference type="InterPro" id="IPR049398">
    <property type="entry name" value="ETF-QO/FixC_UQ-bd"/>
</dbReference>
<dbReference type="InterPro" id="IPR036188">
    <property type="entry name" value="FAD/NAD-bd_sf"/>
</dbReference>
<dbReference type="PANTHER" id="PTHR43624:SF2">
    <property type="entry name" value="ELECTRON TRANSFER FLAVOPROTEIN-QUINONE OXIDOREDUCTASE YDIS-RELATED"/>
    <property type="match status" value="1"/>
</dbReference>
<dbReference type="Gene3D" id="3.30.9.90">
    <property type="match status" value="1"/>
</dbReference>
<dbReference type="InterPro" id="IPR006076">
    <property type="entry name" value="FAD-dep_OxRdtase"/>
</dbReference>
<reference evidence="10" key="2">
    <citation type="submission" date="2019-08" db="EMBL/GenBank/DDBJ databases">
        <title>Investigation of anaerobic lignin degradation for improved lignocellulosic biofuels.</title>
        <authorList>
            <person name="Deangelis K.PhD."/>
        </authorList>
    </citation>
    <scope>NUCLEOTIDE SEQUENCE [LARGE SCALE GENOMIC DNA]</scope>
    <source>
        <strain evidence="10">128R</strain>
    </source>
</reference>
<accession>A0A542CX75</accession>
<evidence type="ECO:0000259" key="9">
    <source>
        <dbReference type="Pfam" id="PF26311"/>
    </source>
</evidence>
<dbReference type="GO" id="GO:0016491">
    <property type="term" value="F:oxidoreductase activity"/>
    <property type="evidence" value="ECO:0007669"/>
    <property type="project" value="UniProtKB-UniRule"/>
</dbReference>
<proteinExistence type="inferred from homology"/>
<protein>
    <recommendedName>
        <fullName evidence="6">Protein FixC</fullName>
    </recommendedName>
</protein>
<dbReference type="InterPro" id="IPR059103">
    <property type="entry name" value="FixC-like_C"/>
</dbReference>
<dbReference type="Pfam" id="PF21162">
    <property type="entry name" value="ETFQO_UQ-bd"/>
    <property type="match status" value="1"/>
</dbReference>
<dbReference type="Pfam" id="PF26311">
    <property type="entry name" value="ETF-QO_FixC_C"/>
    <property type="match status" value="1"/>
</dbReference>
<dbReference type="SUPFAM" id="SSF51905">
    <property type="entry name" value="FAD/NAD(P)-binding domain"/>
    <property type="match status" value="1"/>
</dbReference>
<keyword evidence="3 6" id="KW-0285">Flavoprotein</keyword>